<organism evidence="1 2">
    <name type="scientific">Enterocloster citroniae</name>
    <dbReference type="NCBI Taxonomy" id="358743"/>
    <lineage>
        <taxon>Bacteria</taxon>
        <taxon>Bacillati</taxon>
        <taxon>Bacillota</taxon>
        <taxon>Clostridia</taxon>
        <taxon>Lachnospirales</taxon>
        <taxon>Lachnospiraceae</taxon>
        <taxon>Enterocloster</taxon>
    </lineage>
</organism>
<protein>
    <submittedName>
        <fullName evidence="1">Uncharacterized protein</fullName>
    </submittedName>
</protein>
<keyword evidence="2" id="KW-1185">Reference proteome</keyword>
<reference evidence="1 2" key="1">
    <citation type="submission" date="2024-06" db="EMBL/GenBank/DDBJ databases">
        <title>Genomic Encyclopedia of Type Strains, Phase IV (KMG-IV): sequencing the most valuable type-strain genomes for metagenomic binning, comparative biology and taxonomic classification.</title>
        <authorList>
            <person name="Goeker M."/>
        </authorList>
    </citation>
    <scope>NUCLEOTIDE SEQUENCE [LARGE SCALE GENOMIC DNA]</scope>
    <source>
        <strain evidence="1 2">DSM 19261</strain>
    </source>
</reference>
<dbReference type="InterPro" id="IPR046174">
    <property type="entry name" value="DUF6176"/>
</dbReference>
<accession>A0ABV2G4F6</accession>
<comment type="caution">
    <text evidence="1">The sequence shown here is derived from an EMBL/GenBank/DDBJ whole genome shotgun (WGS) entry which is preliminary data.</text>
</comment>
<evidence type="ECO:0000313" key="1">
    <source>
        <dbReference type="EMBL" id="MET3573175.1"/>
    </source>
</evidence>
<name>A0ABV2G4F6_9FIRM</name>
<dbReference type="EMBL" id="JBEPLZ010000026">
    <property type="protein sequence ID" value="MET3573175.1"/>
    <property type="molecule type" value="Genomic_DNA"/>
</dbReference>
<dbReference type="Proteomes" id="UP001549200">
    <property type="component" value="Unassembled WGS sequence"/>
</dbReference>
<proteinExistence type="predicted"/>
<dbReference type="Pfam" id="PF19673">
    <property type="entry name" value="DUF6176"/>
    <property type="match status" value="1"/>
</dbReference>
<gene>
    <name evidence="1" type="ORF">ABID13_004835</name>
</gene>
<evidence type="ECO:0000313" key="2">
    <source>
        <dbReference type="Proteomes" id="UP001549200"/>
    </source>
</evidence>
<sequence>MGLYEYHIVHLAILSDALKVASRNEKLCSYMLRGLWKSAVNIVFHSEGRKHIKQRVKTNIERGVSMDIVLWRMRIKDGKEEMAQEWIAFLQEHQEEGNKTLKNEKEHLEIYFLNQENGAAYAYMFVLADDLDYAAKTAENSGNPLDAKHMEYMSVCVDLEDCTQLSPVLALGDFSVFHSKK</sequence>